<reference evidence="1 2" key="1">
    <citation type="submission" date="2023-09" db="EMBL/GenBank/DDBJ databases">
        <authorList>
            <person name="Wang M."/>
        </authorList>
    </citation>
    <scope>NUCLEOTIDE SEQUENCE [LARGE SCALE GENOMIC DNA]</scope>
    <source>
        <strain evidence="1">GT-2023</strain>
        <tissue evidence="1">Liver</tissue>
    </source>
</reference>
<protein>
    <recommendedName>
        <fullName evidence="3">Peptidase A2 domain-containing protein</fullName>
    </recommendedName>
</protein>
<organism evidence="1 2">
    <name type="scientific">Cirrhinus molitorella</name>
    <name type="common">mud carp</name>
    <dbReference type="NCBI Taxonomy" id="172907"/>
    <lineage>
        <taxon>Eukaryota</taxon>
        <taxon>Metazoa</taxon>
        <taxon>Chordata</taxon>
        <taxon>Craniata</taxon>
        <taxon>Vertebrata</taxon>
        <taxon>Euteleostomi</taxon>
        <taxon>Actinopterygii</taxon>
        <taxon>Neopterygii</taxon>
        <taxon>Teleostei</taxon>
        <taxon>Ostariophysi</taxon>
        <taxon>Cypriniformes</taxon>
        <taxon>Cyprinidae</taxon>
        <taxon>Labeoninae</taxon>
        <taxon>Labeonini</taxon>
        <taxon>Cirrhinus</taxon>
    </lineage>
</organism>
<dbReference type="InterPro" id="IPR021109">
    <property type="entry name" value="Peptidase_aspartic_dom_sf"/>
</dbReference>
<accession>A0ABR3L582</accession>
<dbReference type="Proteomes" id="UP001558613">
    <property type="component" value="Unassembled WGS sequence"/>
</dbReference>
<name>A0ABR3L582_9TELE</name>
<comment type="caution">
    <text evidence="1">The sequence shown here is derived from an EMBL/GenBank/DDBJ whole genome shotgun (WGS) entry which is preliminary data.</text>
</comment>
<evidence type="ECO:0000313" key="1">
    <source>
        <dbReference type="EMBL" id="KAL1248012.1"/>
    </source>
</evidence>
<keyword evidence="2" id="KW-1185">Reference proteome</keyword>
<dbReference type="EMBL" id="JAYMGO010000025">
    <property type="protein sequence ID" value="KAL1248012.1"/>
    <property type="molecule type" value="Genomic_DNA"/>
</dbReference>
<evidence type="ECO:0000313" key="2">
    <source>
        <dbReference type="Proteomes" id="UP001558613"/>
    </source>
</evidence>
<dbReference type="Gene3D" id="2.40.70.10">
    <property type="entry name" value="Acid Proteases"/>
    <property type="match status" value="1"/>
</dbReference>
<proteinExistence type="predicted"/>
<evidence type="ECO:0008006" key="3">
    <source>
        <dbReference type="Google" id="ProtNLM"/>
    </source>
</evidence>
<gene>
    <name evidence="1" type="ORF">QQF64_023388</name>
</gene>
<sequence>MKLERADSLFYTDVSIVGAEVILRALLDSGSMACTMNEEAERKLKSAGVLLTPSEIRPDIMLVGCGGVSIQPESIYQLEMEVYGRAVSVPTLVVPGQRDEMILVTNGCQSKF</sequence>